<dbReference type="PROSITE" id="PS50835">
    <property type="entry name" value="IG_LIKE"/>
    <property type="match status" value="1"/>
</dbReference>
<dbReference type="Pfam" id="PF23759">
    <property type="entry name" value="GBD_T9SS_assoc"/>
    <property type="match status" value="2"/>
</dbReference>
<evidence type="ECO:0000259" key="1">
    <source>
        <dbReference type="PROSITE" id="PS50835"/>
    </source>
</evidence>
<dbReference type="Gene3D" id="2.60.40.10">
    <property type="entry name" value="Immunoglobulins"/>
    <property type="match status" value="2"/>
</dbReference>
<dbReference type="NCBIfam" id="NF038133">
    <property type="entry name" value="choice_anch_L"/>
    <property type="match status" value="1"/>
</dbReference>
<dbReference type="Proteomes" id="UP001182991">
    <property type="component" value="Unassembled WGS sequence"/>
</dbReference>
<dbReference type="InterPro" id="IPR003961">
    <property type="entry name" value="FN3_dom"/>
</dbReference>
<organism evidence="3 4">
    <name type="scientific">Mesonia ostreae</name>
    <dbReference type="NCBI Taxonomy" id="861110"/>
    <lineage>
        <taxon>Bacteria</taxon>
        <taxon>Pseudomonadati</taxon>
        <taxon>Bacteroidota</taxon>
        <taxon>Flavobacteriia</taxon>
        <taxon>Flavobacteriales</taxon>
        <taxon>Flavobacteriaceae</taxon>
        <taxon>Mesonia</taxon>
    </lineage>
</organism>
<reference evidence="4" key="1">
    <citation type="submission" date="2023-07" db="EMBL/GenBank/DDBJ databases">
        <title>Isolating and identifying novel microbial strains from the Mariana Trench.</title>
        <authorList>
            <person name="Fu H."/>
        </authorList>
    </citation>
    <scope>NUCLEOTIDE SEQUENCE [LARGE SCALE GENOMIC DNA]</scope>
    <source>
        <strain evidence="4">T-y2</strain>
    </source>
</reference>
<name>A0ABU2KMS8_9FLAO</name>
<gene>
    <name evidence="3" type="ORF">RLT85_14950</name>
</gene>
<dbReference type="InterPro" id="IPR007110">
    <property type="entry name" value="Ig-like_dom"/>
</dbReference>
<dbReference type="PROSITE" id="PS50853">
    <property type="entry name" value="FN3"/>
    <property type="match status" value="1"/>
</dbReference>
<evidence type="ECO:0000313" key="4">
    <source>
        <dbReference type="Proteomes" id="UP001182991"/>
    </source>
</evidence>
<evidence type="ECO:0000259" key="2">
    <source>
        <dbReference type="PROSITE" id="PS50853"/>
    </source>
</evidence>
<dbReference type="RefSeq" id="WP_311402847.1">
    <property type="nucleotide sequence ID" value="NZ_JAVRBG010000031.1"/>
</dbReference>
<comment type="caution">
    <text evidence="3">The sequence shown here is derived from an EMBL/GenBank/DDBJ whole genome shotgun (WGS) entry which is preliminary data.</text>
</comment>
<evidence type="ECO:0000313" key="3">
    <source>
        <dbReference type="EMBL" id="MDT0295929.1"/>
    </source>
</evidence>
<dbReference type="InterPro" id="IPR036116">
    <property type="entry name" value="FN3_sf"/>
</dbReference>
<feature type="domain" description="Ig-like" evidence="1">
    <location>
        <begin position="1141"/>
        <end position="1219"/>
    </location>
</feature>
<protein>
    <submittedName>
        <fullName evidence="3">Choice-of-anchor L domain-containing protein</fullName>
    </submittedName>
</protein>
<keyword evidence="4" id="KW-1185">Reference proteome</keyword>
<dbReference type="SUPFAM" id="SSF49265">
    <property type="entry name" value="Fibronectin type III"/>
    <property type="match status" value="1"/>
</dbReference>
<dbReference type="EMBL" id="JAVRBG010000031">
    <property type="protein sequence ID" value="MDT0295929.1"/>
    <property type="molecule type" value="Genomic_DNA"/>
</dbReference>
<dbReference type="InterPro" id="IPR049804">
    <property type="entry name" value="Choice_anch_L"/>
</dbReference>
<proteinExistence type="predicted"/>
<feature type="non-terminal residue" evidence="3">
    <location>
        <position position="1327"/>
    </location>
</feature>
<feature type="domain" description="Fibronectin type-III" evidence="2">
    <location>
        <begin position="186"/>
        <end position="280"/>
    </location>
</feature>
<sequence>MKTKLLLLLLTFGYLSSYGQIGIIETFDNGVPANWTGNFVASSLQSCSGQSVRRNFYSFNDTGNLTSPNIVGQSNGTDLTLSFDYKIVDWSAATNPTAEGWGNFTVDYSVDQSATWITIDTIDDSNHVTSADCATKTYTIVGADLPTGSDFQLRFNATWLEGDYYLYYDNVLATQETTNAPNCDAVLSNPEDGDVDVPIDSEISWSPATGIATGYIISIGTTSGATDILDNEDVGLTNSYDPINNFSYDQEYFVTIVPYNSNGNATACVEQSFTAVSPPPPGSICEDAIQVSEPLPYVTSDDTSNYGDDYSGSPGAPDCGTTTSYLNGDDVVYEYTPTTDTSVDIILSDISSNYVGMFVYSSCADIGTACNTGLTNSFSTDDLDIQDFAVTGGETYYILISTWASPQSTAYTLTISENTCVNIDATFDVVGICDPSTGTEGFIVEVDVTDLGSADDVDVSDGTDIETITSPQTLSFGPYANGTEVNITIDNNQDANCFLNSETLTQATCPPDNDECNEATVLLTNPDFSCTEFGSGSIFGASESNEANGCFGTSDDDVWFEFVATSTAHTIDIYNITGGTTDLYHVIYEGDDCNNLTELVCSDPNNSFVSDLTLGNTYKVRVYSWTSSSDQTSVFDICIGTPPPPPSNDECDMAIEIPVNDTAECLLTVPGTIASATESTQANTCLGSADDDVWFEFEATSTNHAISLLNITGSTTNLYHSVYEGNDCDNLILLYCADQFGDNSSSAENLTIGETYYVRVYSSTVTAGQTSSFDICVSTLLPPITTNTTQYTVEELVLDVLIDNPCTQVSNITSSTGTDFGSTNGIGYFDQNGSSFPMESGVLMSTGDVNEAPGPELTIQSNGGGGFPATWPGDTDLENAVPELAAGDSNNASIIEFDFVPFIDEISFDFLFASEEYGTFQCSYSDSFAFLVTDADGNTVNIAVVPGTTDPISVVTIRDDAHNDNCTSENEEYFGEYYGDTGASPITAPINFRGRTTVMTAQADVVPGQQYHFKLVIADRGDTSYDSGIFLAAGSFDFGAIDLGDDLTIADGNANCEGDPVILDTGIEDASNASIEWYYEGTLLVELDEDGNPILDEDGFEIPISTTSIEVTEPGEYAVAVVYFGACGLTDVINIEFFESPEIDLTTDTNFICDGSTGALNVDVLNEAQFDSVSYTWFLDGTEIVGETASTLDITEAGEYEVLVTSDGDCESTSSIIIDESNYDVTFDGITIPCTPQGESNSFVLTPIITGVPANELDNVDYLWSTNETTPSITITQDGTYTVTTTYNGCEATATYNATFTNTPSIDLGSDISTCDISGVVIDATPA</sequence>
<dbReference type="InterPro" id="IPR013783">
    <property type="entry name" value="Ig-like_fold"/>
</dbReference>
<dbReference type="InterPro" id="IPR056600">
    <property type="entry name" value="GBD_T9SS_assoc"/>
</dbReference>
<accession>A0ABU2KMS8</accession>